<gene>
    <name evidence="2" type="ORF">ISALK_03880</name>
</gene>
<dbReference type="HAMAP" id="MF_01448">
    <property type="entry name" value="UPF0473"/>
    <property type="match status" value="1"/>
</dbReference>
<dbReference type="RefSeq" id="WP_160719234.1">
    <property type="nucleotide sequence ID" value="NZ_SUMG01000003.1"/>
</dbReference>
<proteinExistence type="inferred from homology"/>
<comment type="caution">
    <text evidence="2">The sequence shown here is derived from an EMBL/GenBank/DDBJ whole genome shotgun (WGS) entry which is preliminary data.</text>
</comment>
<keyword evidence="3" id="KW-1185">Reference proteome</keyword>
<dbReference type="Pfam" id="PF06949">
    <property type="entry name" value="DUF1292"/>
    <property type="match status" value="1"/>
</dbReference>
<comment type="similarity">
    <text evidence="1">Belongs to the UPF0473 family.</text>
</comment>
<name>A0AA43XIY5_9CLOT</name>
<evidence type="ECO:0000313" key="3">
    <source>
        <dbReference type="Proteomes" id="UP000449710"/>
    </source>
</evidence>
<dbReference type="InterPro" id="IPR009711">
    <property type="entry name" value="UPF0473"/>
</dbReference>
<sequence length="96" mass="11451">MEEKENIITLIDENDEEKDFEIIMTLELEGKEYTILMPLEEEEEEEAYVFRIENEGVAEDDFVLVAIEDDEEYQKVVDAYETIVEEDHDHSEEEEE</sequence>
<dbReference type="AlphaFoldDB" id="A0AA43XIY5"/>
<reference evidence="2 3" key="1">
    <citation type="submission" date="2019-04" db="EMBL/GenBank/DDBJ databases">
        <title>Isachenkonia alkalipeptolytica gen. nov. sp. nov. a new anaerobic, alkiliphilic organothrophic bacterium capable to reduce synthesized ferrihydrite isolated from a soda lake.</title>
        <authorList>
            <person name="Toshchakov S.V."/>
            <person name="Zavarzina D.G."/>
            <person name="Zhilina T.N."/>
            <person name="Kostrikina N.A."/>
            <person name="Kublanov I.V."/>
        </authorList>
    </citation>
    <scope>NUCLEOTIDE SEQUENCE [LARGE SCALE GENOMIC DNA]</scope>
    <source>
        <strain evidence="2 3">Z-1701</strain>
    </source>
</reference>
<evidence type="ECO:0000256" key="1">
    <source>
        <dbReference type="HAMAP-Rule" id="MF_01448"/>
    </source>
</evidence>
<evidence type="ECO:0000313" key="2">
    <source>
        <dbReference type="EMBL" id="NBG87633.1"/>
    </source>
</evidence>
<organism evidence="2 3">
    <name type="scientific">Isachenkonia alkalipeptolytica</name>
    <dbReference type="NCBI Taxonomy" id="2565777"/>
    <lineage>
        <taxon>Bacteria</taxon>
        <taxon>Bacillati</taxon>
        <taxon>Bacillota</taxon>
        <taxon>Clostridia</taxon>
        <taxon>Eubacteriales</taxon>
        <taxon>Clostridiaceae</taxon>
        <taxon>Isachenkonia</taxon>
    </lineage>
</organism>
<accession>A0AA43XIY5</accession>
<protein>
    <recommendedName>
        <fullName evidence="1">UPF0473 protein ISALK_03880</fullName>
    </recommendedName>
</protein>
<dbReference type="Proteomes" id="UP000449710">
    <property type="component" value="Unassembled WGS sequence"/>
</dbReference>
<dbReference type="EMBL" id="SUMG01000003">
    <property type="protein sequence ID" value="NBG87633.1"/>
    <property type="molecule type" value="Genomic_DNA"/>
</dbReference>